<dbReference type="InterPro" id="IPR000238">
    <property type="entry name" value="RbfA"/>
</dbReference>
<organism evidence="3 4">
    <name type="scientific">Candidatus Sedimenticola endophacoides</name>
    <dbReference type="NCBI Taxonomy" id="2548426"/>
    <lineage>
        <taxon>Bacteria</taxon>
        <taxon>Pseudomonadati</taxon>
        <taxon>Pseudomonadota</taxon>
        <taxon>Gammaproteobacteria</taxon>
        <taxon>Chromatiales</taxon>
        <taxon>Sedimenticolaceae</taxon>
        <taxon>Sedimenticola</taxon>
    </lineage>
</organism>
<evidence type="ECO:0000256" key="1">
    <source>
        <dbReference type="ARBA" id="ARBA00022517"/>
    </source>
</evidence>
<dbReference type="AlphaFoldDB" id="A0A657Q290"/>
<evidence type="ECO:0000256" key="2">
    <source>
        <dbReference type="HAMAP-Rule" id="MF_00003"/>
    </source>
</evidence>
<comment type="function">
    <text evidence="2">One of several proteins that assist in the late maturation steps of the functional core of the 30S ribosomal subunit. Associates with free 30S ribosomal subunits (but not with 30S subunits that are part of 70S ribosomes or polysomes). Required for efficient processing of 16S rRNA. May interact with the 5'-terminal helix region of 16S rRNA.</text>
</comment>
<sequence>MAREFKRTDRVGSQMQKELGELIRTRLESSRLGMITIQEVRVARDFSHAKVYFTTLGGQLDEKQTEKALKEAAPALRHELARRVRMRTIPQLHFVHDESVGRGASLSSLIEEAVARDSHKPE</sequence>
<dbReference type="InterPro" id="IPR020053">
    <property type="entry name" value="Ribosome-bd_factorA_CS"/>
</dbReference>
<dbReference type="Pfam" id="PF02033">
    <property type="entry name" value="RBFA"/>
    <property type="match status" value="1"/>
</dbReference>
<dbReference type="PANTHER" id="PTHR33515">
    <property type="entry name" value="RIBOSOME-BINDING FACTOR A, CHLOROPLASTIC-RELATED"/>
    <property type="match status" value="1"/>
</dbReference>
<reference evidence="3 4" key="1">
    <citation type="submission" date="2018-01" db="EMBL/GenBank/DDBJ databases">
        <title>Novel co-symbiosis in the lucinid bivalve Phacoides pectinatus.</title>
        <authorList>
            <person name="Lim S.J."/>
            <person name="Davis B.G."/>
            <person name="Gill D.E."/>
            <person name="Engel A.S."/>
            <person name="Anderson L.C."/>
            <person name="Campbell B.J."/>
        </authorList>
    </citation>
    <scope>NUCLEOTIDE SEQUENCE [LARGE SCALE GENOMIC DNA]</scope>
    <source>
        <strain evidence="3">N3_P5</strain>
    </source>
</reference>
<dbReference type="Proteomes" id="UP000250928">
    <property type="component" value="Unassembled WGS sequence"/>
</dbReference>
<dbReference type="Gene3D" id="3.30.300.20">
    <property type="match status" value="1"/>
</dbReference>
<evidence type="ECO:0000313" key="4">
    <source>
        <dbReference type="Proteomes" id="UP000250928"/>
    </source>
</evidence>
<dbReference type="InterPro" id="IPR023799">
    <property type="entry name" value="RbfA_dom_sf"/>
</dbReference>
<dbReference type="GO" id="GO:0043024">
    <property type="term" value="F:ribosomal small subunit binding"/>
    <property type="evidence" value="ECO:0007669"/>
    <property type="project" value="TreeGrafter"/>
</dbReference>
<dbReference type="PROSITE" id="PS01319">
    <property type="entry name" value="RBFA"/>
    <property type="match status" value="1"/>
</dbReference>
<gene>
    <name evidence="2" type="primary">rbfA</name>
    <name evidence="3" type="ORF">C3L24_07055</name>
</gene>
<comment type="subunit">
    <text evidence="2">Monomer. Binds 30S ribosomal subunits, but not 50S ribosomal subunits or 70S ribosomes.</text>
</comment>
<dbReference type="NCBIfam" id="TIGR00082">
    <property type="entry name" value="rbfA"/>
    <property type="match status" value="1"/>
</dbReference>
<dbReference type="InterPro" id="IPR015946">
    <property type="entry name" value="KH_dom-like_a/b"/>
</dbReference>
<dbReference type="EMBL" id="PQCO01000189">
    <property type="protein sequence ID" value="PUE02034.1"/>
    <property type="molecule type" value="Genomic_DNA"/>
</dbReference>
<dbReference type="GO" id="GO:0030490">
    <property type="term" value="P:maturation of SSU-rRNA"/>
    <property type="evidence" value="ECO:0007669"/>
    <property type="project" value="UniProtKB-UniRule"/>
</dbReference>
<comment type="similarity">
    <text evidence="2">Belongs to the RbfA family.</text>
</comment>
<dbReference type="HAMAP" id="MF_00003">
    <property type="entry name" value="RbfA"/>
    <property type="match status" value="1"/>
</dbReference>
<comment type="subcellular location">
    <subcellularLocation>
        <location evidence="2">Cytoplasm</location>
    </subcellularLocation>
</comment>
<comment type="caution">
    <text evidence="3">The sequence shown here is derived from an EMBL/GenBank/DDBJ whole genome shotgun (WGS) entry which is preliminary data.</text>
</comment>
<dbReference type="PANTHER" id="PTHR33515:SF1">
    <property type="entry name" value="RIBOSOME-BINDING FACTOR A, CHLOROPLASTIC-RELATED"/>
    <property type="match status" value="1"/>
</dbReference>
<protein>
    <recommendedName>
        <fullName evidence="2">Ribosome-binding factor A</fullName>
    </recommendedName>
</protein>
<evidence type="ECO:0000313" key="3">
    <source>
        <dbReference type="EMBL" id="PUE02034.1"/>
    </source>
</evidence>
<name>A0A657Q290_9GAMM</name>
<keyword evidence="2" id="KW-0963">Cytoplasm</keyword>
<dbReference type="SUPFAM" id="SSF89919">
    <property type="entry name" value="Ribosome-binding factor A, RbfA"/>
    <property type="match status" value="1"/>
</dbReference>
<dbReference type="GO" id="GO:0005829">
    <property type="term" value="C:cytosol"/>
    <property type="evidence" value="ECO:0007669"/>
    <property type="project" value="TreeGrafter"/>
</dbReference>
<proteinExistence type="inferred from homology"/>
<keyword evidence="1 2" id="KW-0690">Ribosome biogenesis</keyword>
<accession>A0A657Q290</accession>